<keyword evidence="1" id="KW-1133">Transmembrane helix</keyword>
<evidence type="ECO:0000259" key="2">
    <source>
        <dbReference type="Pfam" id="PF19066"/>
    </source>
</evidence>
<reference evidence="3" key="1">
    <citation type="journal article" date="2020" name="Nature">
        <title>Giant virus diversity and host interactions through global metagenomics.</title>
        <authorList>
            <person name="Schulz F."/>
            <person name="Roux S."/>
            <person name="Paez-Espino D."/>
            <person name="Jungbluth S."/>
            <person name="Walsh D.A."/>
            <person name="Denef V.J."/>
            <person name="McMahon K.D."/>
            <person name="Konstantinidis K.T."/>
            <person name="Eloe-Fadrosh E.A."/>
            <person name="Kyrpides N.C."/>
            <person name="Woyke T."/>
        </authorList>
    </citation>
    <scope>NUCLEOTIDE SEQUENCE</scope>
    <source>
        <strain evidence="3">GVMAG-S-1102244-55</strain>
    </source>
</reference>
<accession>A0A6C0KB00</accession>
<evidence type="ECO:0000313" key="3">
    <source>
        <dbReference type="EMBL" id="QHU14849.1"/>
    </source>
</evidence>
<dbReference type="EMBL" id="MN740847">
    <property type="protein sequence ID" value="QHU14849.1"/>
    <property type="molecule type" value="Genomic_DNA"/>
</dbReference>
<dbReference type="InterPro" id="IPR043915">
    <property type="entry name" value="P9_TM"/>
</dbReference>
<protein>
    <recommendedName>
        <fullName evidence="2">Minor capsid protein P9 transmembrane helices domain-containing protein</fullName>
    </recommendedName>
</protein>
<dbReference type="AlphaFoldDB" id="A0A6C0KB00"/>
<feature type="transmembrane region" description="Helical" evidence="1">
    <location>
        <begin position="40"/>
        <end position="71"/>
    </location>
</feature>
<organism evidence="3">
    <name type="scientific">viral metagenome</name>
    <dbReference type="NCBI Taxonomy" id="1070528"/>
    <lineage>
        <taxon>unclassified sequences</taxon>
        <taxon>metagenomes</taxon>
        <taxon>organismal metagenomes</taxon>
    </lineage>
</organism>
<evidence type="ECO:0000256" key="1">
    <source>
        <dbReference type="SAM" id="Phobius"/>
    </source>
</evidence>
<keyword evidence="1" id="KW-0812">Transmembrane</keyword>
<feature type="domain" description="Minor capsid protein P9 transmembrane helices" evidence="2">
    <location>
        <begin position="5"/>
        <end position="71"/>
    </location>
</feature>
<keyword evidence="1" id="KW-0472">Membrane</keyword>
<name>A0A6C0KB00_9ZZZZ</name>
<dbReference type="Pfam" id="PF19066">
    <property type="entry name" value="P9_TM"/>
    <property type="match status" value="1"/>
</dbReference>
<sequence>MNTSFWLDNPNVLLNKNQITEIWPQDNFDLDRKLNAITRLILVLAILGFLFTKSSYIIVSAAVSIVVLVMIHKSKSHSKEGMENLDIKINKEDFEELLNEEFTMPTKKNPFMNVLINEYKDNPTRKSAAPVYNEEVLDDATKKSRKDERLYKNLGDNLTFQNSLRNFYSTANTSIPNNQKEFAEFCYGNMASCKEGDEFMCEKNNGRV</sequence>
<proteinExistence type="predicted"/>